<accession>A0A8J7CET0</accession>
<evidence type="ECO:0000256" key="4">
    <source>
        <dbReference type="ARBA" id="ARBA00022842"/>
    </source>
</evidence>
<evidence type="ECO:0000313" key="8">
    <source>
        <dbReference type="EMBL" id="MBE1237774.1"/>
    </source>
</evidence>
<evidence type="ECO:0000256" key="5">
    <source>
        <dbReference type="PIRSR" id="PIRSR015582-1"/>
    </source>
</evidence>
<evidence type="ECO:0000259" key="7">
    <source>
        <dbReference type="Pfam" id="PF03328"/>
    </source>
</evidence>
<feature type="binding site" evidence="5">
    <location>
        <position position="128"/>
    </location>
    <ligand>
        <name>substrate</name>
    </ligand>
</feature>
<comment type="caution">
    <text evidence="8">The sequence shown here is derived from an EMBL/GenBank/DDBJ whole genome shotgun (WGS) entry which is preliminary data.</text>
</comment>
<name>A0A8J7CET0_9PROT</name>
<dbReference type="InterPro" id="IPR005000">
    <property type="entry name" value="Aldolase/citrate-lyase_domain"/>
</dbReference>
<evidence type="ECO:0000256" key="6">
    <source>
        <dbReference type="PIRSR" id="PIRSR015582-2"/>
    </source>
</evidence>
<dbReference type="SUPFAM" id="SSF51621">
    <property type="entry name" value="Phosphoenolpyruvate/pyruvate domain"/>
    <property type="match status" value="1"/>
</dbReference>
<keyword evidence="8" id="KW-0456">Lyase</keyword>
<organism evidence="8 9">
    <name type="scientific">Phaeovibrio sulfidiphilus</name>
    <dbReference type="NCBI Taxonomy" id="1220600"/>
    <lineage>
        <taxon>Bacteria</taxon>
        <taxon>Pseudomonadati</taxon>
        <taxon>Pseudomonadota</taxon>
        <taxon>Alphaproteobacteria</taxon>
        <taxon>Rhodospirillales</taxon>
        <taxon>Rhodospirillaceae</taxon>
        <taxon>Phaeovibrio</taxon>
    </lineage>
</organism>
<dbReference type="PANTHER" id="PTHR32308">
    <property type="entry name" value="LYASE BETA SUBUNIT, PUTATIVE (AFU_ORTHOLOGUE AFUA_4G13030)-RELATED"/>
    <property type="match status" value="1"/>
</dbReference>
<keyword evidence="9" id="KW-1185">Reference proteome</keyword>
<reference evidence="8" key="1">
    <citation type="submission" date="2020-10" db="EMBL/GenBank/DDBJ databases">
        <title>Genome sequence of the unusual species of purple photosynthetic bacteria, Phaeovibrio sulfidiphilus DSM 23193, type strain.</title>
        <authorList>
            <person name="Kyndt J.A."/>
            <person name="Meyer T.E."/>
        </authorList>
    </citation>
    <scope>NUCLEOTIDE SEQUENCE</scope>
    <source>
        <strain evidence="8">DSM 23193</strain>
    </source>
</reference>
<evidence type="ECO:0000313" key="9">
    <source>
        <dbReference type="Proteomes" id="UP000631034"/>
    </source>
</evidence>
<dbReference type="InterPro" id="IPR011206">
    <property type="entry name" value="Citrate_lyase_beta/mcl1/mcl2"/>
</dbReference>
<comment type="cofactor">
    <cofactor evidence="1">
        <name>Mg(2+)</name>
        <dbReference type="ChEBI" id="CHEBI:18420"/>
    </cofactor>
</comment>
<keyword evidence="4 6" id="KW-0460">Magnesium</keyword>
<dbReference type="InterPro" id="IPR015813">
    <property type="entry name" value="Pyrv/PenolPyrv_kinase-like_dom"/>
</dbReference>
<feature type="binding site" evidence="6">
    <location>
        <position position="128"/>
    </location>
    <ligand>
        <name>Mg(2+)</name>
        <dbReference type="ChEBI" id="CHEBI:18420"/>
    </ligand>
</feature>
<dbReference type="InterPro" id="IPR040442">
    <property type="entry name" value="Pyrv_kinase-like_dom_sf"/>
</dbReference>
<evidence type="ECO:0000256" key="1">
    <source>
        <dbReference type="ARBA" id="ARBA00001946"/>
    </source>
</evidence>
<feature type="binding site" evidence="5">
    <location>
        <position position="74"/>
    </location>
    <ligand>
        <name>substrate</name>
    </ligand>
</feature>
<evidence type="ECO:0000256" key="3">
    <source>
        <dbReference type="ARBA" id="ARBA00022723"/>
    </source>
</evidence>
<sequence>MSSSPSARVRPRRSALYIPGSNPRALEKARTLDADVLILDLEDAVAPEAKEDARRTVVEVVSARPYGGREVLVRINGLDTPWGEDDLKAVAALPADGIVLPKVNSESDVHRVEAALPAAAPALWCMMETPLGVLQALSIARSSARLCGLIMGTSDLAKDLRAAHTPDREPFLTALGLCLLAARATGLAILDGVHLDLQDDDGFHQSCLQGARLGFDGKTLIHPRTIATANACFSPSAEDVDRARIIVDAFENARKEGKGVVVVDGRLVEALHVEEAVRLLALNDAIAARKPA</sequence>
<dbReference type="GO" id="GO:0000287">
    <property type="term" value="F:magnesium ion binding"/>
    <property type="evidence" value="ECO:0007669"/>
    <property type="project" value="TreeGrafter"/>
</dbReference>
<dbReference type="Gene3D" id="3.20.20.60">
    <property type="entry name" value="Phosphoenolpyruvate-binding domains"/>
    <property type="match status" value="1"/>
</dbReference>
<dbReference type="GO" id="GO:0006107">
    <property type="term" value="P:oxaloacetate metabolic process"/>
    <property type="evidence" value="ECO:0007669"/>
    <property type="project" value="TreeGrafter"/>
</dbReference>
<feature type="binding site" evidence="6">
    <location>
        <position position="155"/>
    </location>
    <ligand>
        <name>Mg(2+)</name>
        <dbReference type="ChEBI" id="CHEBI:18420"/>
    </ligand>
</feature>
<gene>
    <name evidence="8" type="ORF">IHV25_08955</name>
</gene>
<dbReference type="EMBL" id="JACZHT010000007">
    <property type="protein sequence ID" value="MBE1237774.1"/>
    <property type="molecule type" value="Genomic_DNA"/>
</dbReference>
<proteinExistence type="inferred from homology"/>
<feature type="domain" description="HpcH/HpaI aldolase/citrate lyase" evidence="7">
    <location>
        <begin position="13"/>
        <end position="223"/>
    </location>
</feature>
<dbReference type="AlphaFoldDB" id="A0A8J7CET0"/>
<dbReference type="PIRSF" id="PIRSF015582">
    <property type="entry name" value="Cit_lyase_B"/>
    <property type="match status" value="1"/>
</dbReference>
<dbReference type="Proteomes" id="UP000631034">
    <property type="component" value="Unassembled WGS sequence"/>
</dbReference>
<dbReference type="PANTHER" id="PTHR32308:SF10">
    <property type="entry name" value="CITRATE LYASE SUBUNIT BETA"/>
    <property type="match status" value="1"/>
</dbReference>
<keyword evidence="3 6" id="KW-0479">Metal-binding</keyword>
<evidence type="ECO:0000256" key="2">
    <source>
        <dbReference type="ARBA" id="ARBA00005568"/>
    </source>
</evidence>
<protein>
    <submittedName>
        <fullName evidence="8">CoA ester lyase</fullName>
    </submittedName>
</protein>
<dbReference type="GO" id="GO:0016829">
    <property type="term" value="F:lyase activity"/>
    <property type="evidence" value="ECO:0007669"/>
    <property type="project" value="UniProtKB-KW"/>
</dbReference>
<dbReference type="RefSeq" id="WP_192534788.1">
    <property type="nucleotide sequence ID" value="NZ_JACZHT010000007.1"/>
</dbReference>
<dbReference type="Pfam" id="PF03328">
    <property type="entry name" value="HpcH_HpaI"/>
    <property type="match status" value="1"/>
</dbReference>
<comment type="similarity">
    <text evidence="2">Belongs to the HpcH/HpaI aldolase family.</text>
</comment>